<proteinExistence type="predicted"/>
<organism evidence="1 2">
    <name type="scientific">Cutibacterium modestum HL044PA1</name>
    <dbReference type="NCBI Taxonomy" id="765109"/>
    <lineage>
        <taxon>Bacteria</taxon>
        <taxon>Bacillati</taxon>
        <taxon>Actinomycetota</taxon>
        <taxon>Actinomycetes</taxon>
        <taxon>Propionibacteriales</taxon>
        <taxon>Propionibacteriaceae</taxon>
        <taxon>Cutibacterium</taxon>
        <taxon>Cutibacterium modestum</taxon>
    </lineage>
</organism>
<dbReference type="EMBL" id="ADZU01000027">
    <property type="protein sequence ID" value="EFS92280.1"/>
    <property type="molecule type" value="Genomic_DNA"/>
</dbReference>
<dbReference type="Proteomes" id="UP000003179">
    <property type="component" value="Unassembled WGS sequence"/>
</dbReference>
<name>A0ABN0C5G2_9ACTN</name>
<reference evidence="1" key="1">
    <citation type="submission" date="2010-08" db="EMBL/GenBank/DDBJ databases">
        <authorList>
            <person name="Weinstock G."/>
            <person name="Sodergren E."/>
            <person name="Clifton S."/>
            <person name="Fulton L."/>
            <person name="Fulton B."/>
            <person name="Courtney L."/>
            <person name="Fronick C."/>
            <person name="Harrison M."/>
            <person name="Strong C."/>
            <person name="Farmer C."/>
            <person name="Delahaunty K."/>
            <person name="Markovic C."/>
            <person name="Hall O."/>
            <person name="Minx P."/>
            <person name="Tomlinson C."/>
            <person name="Mitreva M."/>
            <person name="Hou S."/>
            <person name="Chen J."/>
            <person name="Wollam A."/>
            <person name="Pepin K.H."/>
            <person name="Johnson M."/>
            <person name="Bhonagiri V."/>
            <person name="Zhang X."/>
            <person name="Suruliraj S."/>
            <person name="Warren W."/>
            <person name="Chinwalla A."/>
            <person name="Mardis E.R."/>
            <person name="Wilson R.K."/>
        </authorList>
    </citation>
    <scope>NUCLEOTIDE SEQUENCE [LARGE SCALE GENOMIC DNA]</scope>
    <source>
        <strain evidence="1">HL044PA1</strain>
    </source>
</reference>
<protein>
    <submittedName>
        <fullName evidence="1">Uncharacterized protein</fullName>
    </submittedName>
</protein>
<comment type="caution">
    <text evidence="1">The sequence shown here is derived from an EMBL/GenBank/DDBJ whole genome shotgun (WGS) entry which is preliminary data.</text>
</comment>
<keyword evidence="2" id="KW-1185">Reference proteome</keyword>
<gene>
    <name evidence="1" type="ORF">HMPREF9607_01622</name>
</gene>
<evidence type="ECO:0000313" key="1">
    <source>
        <dbReference type="EMBL" id="EFS92280.1"/>
    </source>
</evidence>
<sequence>MGGSLAGTKNAGVDAVSSSWDGVVVAPESRMVSGRGSATSTRPLLRHLTPSLRRAGMPCTTIVVAVTDGTQTGTDS</sequence>
<evidence type="ECO:0000313" key="2">
    <source>
        <dbReference type="Proteomes" id="UP000003179"/>
    </source>
</evidence>
<accession>A0ABN0C5G2</accession>